<dbReference type="Gene3D" id="3.30.70.270">
    <property type="match status" value="1"/>
</dbReference>
<reference evidence="3" key="1">
    <citation type="submission" date="2020-04" db="EMBL/GenBank/DDBJ databases">
        <authorList>
            <person name="Alioto T."/>
            <person name="Alioto T."/>
            <person name="Gomez Garrido J."/>
        </authorList>
    </citation>
    <scope>NUCLEOTIDE SEQUENCE</scope>
    <source>
        <strain evidence="3">A484AB</strain>
    </source>
</reference>
<feature type="compositionally biased region" description="Basic residues" evidence="2">
    <location>
        <begin position="550"/>
        <end position="566"/>
    </location>
</feature>
<feature type="compositionally biased region" description="Low complexity" evidence="2">
    <location>
        <begin position="496"/>
        <end position="515"/>
    </location>
</feature>
<evidence type="ECO:0000313" key="4">
    <source>
        <dbReference type="Proteomes" id="UP001152795"/>
    </source>
</evidence>
<dbReference type="InterPro" id="IPR050951">
    <property type="entry name" value="Retrovirus_Pol_polyprotein"/>
</dbReference>
<protein>
    <submittedName>
        <fullName evidence="3">Transposon Tf2-9 poly</fullName>
    </submittedName>
</protein>
<dbReference type="InterPro" id="IPR043128">
    <property type="entry name" value="Rev_trsase/Diguanyl_cyclase"/>
</dbReference>
<comment type="caution">
    <text evidence="3">The sequence shown here is derived from an EMBL/GenBank/DDBJ whole genome shotgun (WGS) entry which is preliminary data.</text>
</comment>
<evidence type="ECO:0000256" key="1">
    <source>
        <dbReference type="ARBA" id="ARBA00023268"/>
    </source>
</evidence>
<dbReference type="Gene3D" id="3.30.420.10">
    <property type="entry name" value="Ribonuclease H-like superfamily/Ribonuclease H"/>
    <property type="match status" value="1"/>
</dbReference>
<dbReference type="InterPro" id="IPR041588">
    <property type="entry name" value="Integrase_H2C2"/>
</dbReference>
<dbReference type="InterPro" id="IPR043502">
    <property type="entry name" value="DNA/RNA_pol_sf"/>
</dbReference>
<dbReference type="InterPro" id="IPR000477">
    <property type="entry name" value="RT_dom"/>
</dbReference>
<feature type="region of interest" description="Disordered" evidence="2">
    <location>
        <begin position="468"/>
        <end position="566"/>
    </location>
</feature>
<feature type="non-terminal residue" evidence="3">
    <location>
        <position position="566"/>
    </location>
</feature>
<dbReference type="SUPFAM" id="SSF53098">
    <property type="entry name" value="Ribonuclease H-like"/>
    <property type="match status" value="1"/>
</dbReference>
<dbReference type="Proteomes" id="UP001152795">
    <property type="component" value="Unassembled WGS sequence"/>
</dbReference>
<dbReference type="InterPro" id="IPR041577">
    <property type="entry name" value="RT_RNaseH_2"/>
</dbReference>
<evidence type="ECO:0000256" key="2">
    <source>
        <dbReference type="SAM" id="MobiDB-lite"/>
    </source>
</evidence>
<dbReference type="GO" id="GO:0015074">
    <property type="term" value="P:DNA integration"/>
    <property type="evidence" value="ECO:0007669"/>
    <property type="project" value="InterPro"/>
</dbReference>
<accession>A0A6S7JPP0</accession>
<dbReference type="EMBL" id="CACRXK020018889">
    <property type="protein sequence ID" value="CAB4033018.1"/>
    <property type="molecule type" value="Genomic_DNA"/>
</dbReference>
<dbReference type="InterPro" id="IPR001584">
    <property type="entry name" value="Integrase_cat-core"/>
</dbReference>
<dbReference type="PANTHER" id="PTHR37984:SF5">
    <property type="entry name" value="PROTEIN NYNRIN-LIKE"/>
    <property type="match status" value="1"/>
</dbReference>
<proteinExistence type="predicted"/>
<gene>
    <name evidence="3" type="ORF">PACLA_8A042428</name>
</gene>
<dbReference type="OrthoDB" id="5982225at2759"/>
<dbReference type="GO" id="GO:0003676">
    <property type="term" value="F:nucleic acid binding"/>
    <property type="evidence" value="ECO:0007669"/>
    <property type="project" value="InterPro"/>
</dbReference>
<dbReference type="InterPro" id="IPR036397">
    <property type="entry name" value="RNaseH_sf"/>
</dbReference>
<feature type="compositionally biased region" description="Polar residues" evidence="2">
    <location>
        <begin position="537"/>
        <end position="548"/>
    </location>
</feature>
<dbReference type="AlphaFoldDB" id="A0A6S7JPP0"/>
<keyword evidence="4" id="KW-1185">Reference proteome</keyword>
<keyword evidence="1" id="KW-0511">Multifunctional enzyme</keyword>
<dbReference type="GO" id="GO:0003824">
    <property type="term" value="F:catalytic activity"/>
    <property type="evidence" value="ECO:0007669"/>
    <property type="project" value="UniProtKB-KW"/>
</dbReference>
<dbReference type="Pfam" id="PF17919">
    <property type="entry name" value="RT_RNaseH_2"/>
    <property type="match status" value="1"/>
</dbReference>
<sequence length="566" mass="63223">AIQDDILVTGKDDGDHLRNLKATLSGLQEYGVRLKLEKCKFMQESVTYMGCMISALGIQLTEQPHPLNRFLQKGREFKWSPEYERAYQSAKNSLSPANVLVHYNPELPLILECDASPYGVVHILYVSYAMKFTLYIDHKPLLKIYAPDSGIPVLAAARLQRWSLLLSPYHYEICHKSSADITNADALSGLPLKYRADASVEEPRLESNLRRSRFEVILQSSIEQGCLLWGLRVIIPPKFQKQVLSMLHEAHTGIGRMKAMSKSHVWWPKLDIAIEETVKSAYEGNHYLIVVEAHPKWPEVIGPMKSTTAGSTINALCCIFGRYGLPEQVVSDNGSPFQSVEYEDLLNQNGIQRMLLSPYHPASNGQAERLVQTFKNYLKTSSAQSCLLQRIQSFLLSYRGMPHSTTGCSPAKLFLQRELRTRLSLVKPDTASSNGKWQPATILERKEPHSYLIALPDGRIWKRHVDQLLQDSPPSPPLISERSELIPGNLGSPTDTQVSPTSSTRTSSTQSTPAAPVVPPPESMDRNPGPSELAQGTLGTPSIVTSPTIKLRRSSRMIKPPKRLIE</sequence>
<organism evidence="3 4">
    <name type="scientific">Paramuricea clavata</name>
    <name type="common">Red gorgonian</name>
    <name type="synonym">Violescent sea-whip</name>
    <dbReference type="NCBI Taxonomy" id="317549"/>
    <lineage>
        <taxon>Eukaryota</taxon>
        <taxon>Metazoa</taxon>
        <taxon>Cnidaria</taxon>
        <taxon>Anthozoa</taxon>
        <taxon>Octocorallia</taxon>
        <taxon>Malacalcyonacea</taxon>
        <taxon>Plexauridae</taxon>
        <taxon>Paramuricea</taxon>
    </lineage>
</organism>
<dbReference type="PROSITE" id="PS50878">
    <property type="entry name" value="RT_POL"/>
    <property type="match status" value="1"/>
</dbReference>
<dbReference type="InterPro" id="IPR012337">
    <property type="entry name" value="RNaseH-like_sf"/>
</dbReference>
<dbReference type="Pfam" id="PF00078">
    <property type="entry name" value="RVT_1"/>
    <property type="match status" value="1"/>
</dbReference>
<dbReference type="PANTHER" id="PTHR37984">
    <property type="entry name" value="PROTEIN CBG26694"/>
    <property type="match status" value="1"/>
</dbReference>
<dbReference type="Pfam" id="PF17921">
    <property type="entry name" value="Integrase_H2C2"/>
    <property type="match status" value="1"/>
</dbReference>
<dbReference type="SUPFAM" id="SSF56672">
    <property type="entry name" value="DNA/RNA polymerases"/>
    <property type="match status" value="1"/>
</dbReference>
<dbReference type="PROSITE" id="PS50994">
    <property type="entry name" value="INTEGRASE"/>
    <property type="match status" value="1"/>
</dbReference>
<evidence type="ECO:0000313" key="3">
    <source>
        <dbReference type="EMBL" id="CAB4033018.1"/>
    </source>
</evidence>
<name>A0A6S7JPP0_PARCT</name>